<organism evidence="6 7">
    <name type="scientific">Sphingomonas jinjuensis</name>
    <dbReference type="NCBI Taxonomy" id="535907"/>
    <lineage>
        <taxon>Bacteria</taxon>
        <taxon>Pseudomonadati</taxon>
        <taxon>Pseudomonadota</taxon>
        <taxon>Alphaproteobacteria</taxon>
        <taxon>Sphingomonadales</taxon>
        <taxon>Sphingomonadaceae</taxon>
        <taxon>Sphingomonas</taxon>
    </lineage>
</organism>
<keyword evidence="2" id="KW-0805">Transcription regulation</keyword>
<keyword evidence="4" id="KW-0804">Transcription</keyword>
<keyword evidence="7" id="KW-1185">Reference proteome</keyword>
<accession>A0A840FBD5</accession>
<comment type="similarity">
    <text evidence="1">Belongs to the LysR transcriptional regulatory family.</text>
</comment>
<feature type="domain" description="HTH lysR-type" evidence="5">
    <location>
        <begin position="6"/>
        <end position="63"/>
    </location>
</feature>
<dbReference type="PANTHER" id="PTHR30346:SF0">
    <property type="entry name" value="HCA OPERON TRANSCRIPTIONAL ACTIVATOR HCAR"/>
    <property type="match status" value="1"/>
</dbReference>
<dbReference type="PANTHER" id="PTHR30346">
    <property type="entry name" value="TRANSCRIPTIONAL DUAL REGULATOR HCAR-RELATED"/>
    <property type="match status" value="1"/>
</dbReference>
<sequence length="114" mass="12492">MAPIIFELLDLRALIATSDMHSFHRAAEQLALSQPSLSRRIQKLEQAVGAPLLERSSRSARLTPAGQQVYLSIANLFDRAPPLSPPPVTTFTTAASSAYDPIGRYFTAGFRMSF</sequence>
<evidence type="ECO:0000259" key="5">
    <source>
        <dbReference type="PROSITE" id="PS50931"/>
    </source>
</evidence>
<dbReference type="RefSeq" id="WP_183984024.1">
    <property type="nucleotide sequence ID" value="NZ_JACIEV010000004.1"/>
</dbReference>
<evidence type="ECO:0000313" key="7">
    <source>
        <dbReference type="Proteomes" id="UP000529795"/>
    </source>
</evidence>
<evidence type="ECO:0000256" key="2">
    <source>
        <dbReference type="ARBA" id="ARBA00023015"/>
    </source>
</evidence>
<dbReference type="Pfam" id="PF00126">
    <property type="entry name" value="HTH_1"/>
    <property type="match status" value="1"/>
</dbReference>
<evidence type="ECO:0000256" key="1">
    <source>
        <dbReference type="ARBA" id="ARBA00009437"/>
    </source>
</evidence>
<dbReference type="Proteomes" id="UP000529795">
    <property type="component" value="Unassembled WGS sequence"/>
</dbReference>
<dbReference type="EMBL" id="JACIEV010000004">
    <property type="protein sequence ID" value="MBB4153981.1"/>
    <property type="molecule type" value="Genomic_DNA"/>
</dbReference>
<dbReference type="InterPro" id="IPR036390">
    <property type="entry name" value="WH_DNA-bd_sf"/>
</dbReference>
<evidence type="ECO:0000256" key="3">
    <source>
        <dbReference type="ARBA" id="ARBA00023125"/>
    </source>
</evidence>
<dbReference type="GO" id="GO:0032993">
    <property type="term" value="C:protein-DNA complex"/>
    <property type="evidence" value="ECO:0007669"/>
    <property type="project" value="TreeGrafter"/>
</dbReference>
<protein>
    <recommendedName>
        <fullName evidence="5">HTH lysR-type domain-containing protein</fullName>
    </recommendedName>
</protein>
<keyword evidence="3" id="KW-0238">DNA-binding</keyword>
<dbReference type="GO" id="GO:0003700">
    <property type="term" value="F:DNA-binding transcription factor activity"/>
    <property type="evidence" value="ECO:0007669"/>
    <property type="project" value="InterPro"/>
</dbReference>
<dbReference type="Gene3D" id="1.10.10.10">
    <property type="entry name" value="Winged helix-like DNA-binding domain superfamily/Winged helix DNA-binding domain"/>
    <property type="match status" value="1"/>
</dbReference>
<dbReference type="GO" id="GO:0003677">
    <property type="term" value="F:DNA binding"/>
    <property type="evidence" value="ECO:0007669"/>
    <property type="project" value="UniProtKB-KW"/>
</dbReference>
<dbReference type="AlphaFoldDB" id="A0A840FBD5"/>
<gene>
    <name evidence="6" type="ORF">GGQ80_001887</name>
</gene>
<name>A0A840FBD5_9SPHN</name>
<comment type="caution">
    <text evidence="6">The sequence shown here is derived from an EMBL/GenBank/DDBJ whole genome shotgun (WGS) entry which is preliminary data.</text>
</comment>
<dbReference type="InterPro" id="IPR036388">
    <property type="entry name" value="WH-like_DNA-bd_sf"/>
</dbReference>
<dbReference type="InterPro" id="IPR000847">
    <property type="entry name" value="LysR_HTH_N"/>
</dbReference>
<proteinExistence type="inferred from homology"/>
<dbReference type="SUPFAM" id="SSF46785">
    <property type="entry name" value="Winged helix' DNA-binding domain"/>
    <property type="match status" value="1"/>
</dbReference>
<dbReference type="FunFam" id="1.10.10.10:FF:000001">
    <property type="entry name" value="LysR family transcriptional regulator"/>
    <property type="match status" value="1"/>
</dbReference>
<dbReference type="PRINTS" id="PR00039">
    <property type="entry name" value="HTHLYSR"/>
</dbReference>
<evidence type="ECO:0000256" key="4">
    <source>
        <dbReference type="ARBA" id="ARBA00023163"/>
    </source>
</evidence>
<reference evidence="6 7" key="1">
    <citation type="submission" date="2020-08" db="EMBL/GenBank/DDBJ databases">
        <title>Genomic Encyclopedia of Type Strains, Phase IV (KMG-IV): sequencing the most valuable type-strain genomes for metagenomic binning, comparative biology and taxonomic classification.</title>
        <authorList>
            <person name="Goeker M."/>
        </authorList>
    </citation>
    <scope>NUCLEOTIDE SEQUENCE [LARGE SCALE GENOMIC DNA]</scope>
    <source>
        <strain evidence="6 7">YC6723</strain>
    </source>
</reference>
<dbReference type="PROSITE" id="PS50931">
    <property type="entry name" value="HTH_LYSR"/>
    <property type="match status" value="1"/>
</dbReference>
<evidence type="ECO:0000313" key="6">
    <source>
        <dbReference type="EMBL" id="MBB4153981.1"/>
    </source>
</evidence>